<evidence type="ECO:0000313" key="1">
    <source>
        <dbReference type="EMBL" id="CAG7731593.1"/>
    </source>
</evidence>
<organism evidence="2 3">
    <name type="scientific">Allacma fusca</name>
    <dbReference type="NCBI Taxonomy" id="39272"/>
    <lineage>
        <taxon>Eukaryota</taxon>
        <taxon>Metazoa</taxon>
        <taxon>Ecdysozoa</taxon>
        <taxon>Arthropoda</taxon>
        <taxon>Hexapoda</taxon>
        <taxon>Collembola</taxon>
        <taxon>Symphypleona</taxon>
        <taxon>Sminthuridae</taxon>
        <taxon>Allacma</taxon>
    </lineage>
</organism>
<proteinExistence type="predicted"/>
<dbReference type="EMBL" id="CAJVCH010387805">
    <property type="protein sequence ID" value="CAG7817188.1"/>
    <property type="molecule type" value="Genomic_DNA"/>
</dbReference>
<reference evidence="2" key="1">
    <citation type="submission" date="2021-06" db="EMBL/GenBank/DDBJ databases">
        <authorList>
            <person name="Hodson N. C."/>
            <person name="Mongue J. A."/>
            <person name="Jaron S. K."/>
        </authorList>
    </citation>
    <scope>NUCLEOTIDE SEQUENCE</scope>
</reference>
<keyword evidence="3" id="KW-1185">Reference proteome</keyword>
<gene>
    <name evidence="1" type="ORF">AFUS01_LOCUS20171</name>
    <name evidence="2" type="ORF">AFUS01_LOCUS27767</name>
</gene>
<accession>A0A8J2L7L1</accession>
<dbReference type="Proteomes" id="UP000708208">
    <property type="component" value="Unassembled WGS sequence"/>
</dbReference>
<name>A0A8J2L7L1_9HEXA</name>
<evidence type="ECO:0000313" key="2">
    <source>
        <dbReference type="EMBL" id="CAG7817188.1"/>
    </source>
</evidence>
<protein>
    <submittedName>
        <fullName evidence="2">Uncharacterized protein</fullName>
    </submittedName>
</protein>
<comment type="caution">
    <text evidence="2">The sequence shown here is derived from an EMBL/GenBank/DDBJ whole genome shotgun (WGS) entry which is preliminary data.</text>
</comment>
<dbReference type="EMBL" id="CAJVCH010215727">
    <property type="protein sequence ID" value="CAG7731593.1"/>
    <property type="molecule type" value="Genomic_DNA"/>
</dbReference>
<feature type="non-terminal residue" evidence="2">
    <location>
        <position position="1"/>
    </location>
</feature>
<sequence length="14" mass="1380">RQGKCDSGSLKSGG</sequence>
<evidence type="ECO:0000313" key="3">
    <source>
        <dbReference type="Proteomes" id="UP000708208"/>
    </source>
</evidence>